<keyword evidence="1" id="KW-0732">Signal</keyword>
<evidence type="ECO:0000256" key="1">
    <source>
        <dbReference type="SAM" id="SignalP"/>
    </source>
</evidence>
<dbReference type="InterPro" id="IPR017853">
    <property type="entry name" value="GH"/>
</dbReference>
<accession>A0ABY4PUQ4</accession>
<dbReference type="SUPFAM" id="SSF51445">
    <property type="entry name" value="(Trans)glycosidases"/>
    <property type="match status" value="1"/>
</dbReference>
<organism evidence="3 4">
    <name type="scientific">Streptomyces durmitorensis</name>
    <dbReference type="NCBI Taxonomy" id="319947"/>
    <lineage>
        <taxon>Bacteria</taxon>
        <taxon>Bacillati</taxon>
        <taxon>Actinomycetota</taxon>
        <taxon>Actinomycetes</taxon>
        <taxon>Kitasatosporales</taxon>
        <taxon>Streptomycetaceae</taxon>
        <taxon>Streptomyces</taxon>
    </lineage>
</organism>
<feature type="chain" id="PRO_5046210770" evidence="1">
    <location>
        <begin position="21"/>
        <end position="304"/>
    </location>
</feature>
<dbReference type="EMBL" id="CP097289">
    <property type="protein sequence ID" value="UQT57585.1"/>
    <property type="molecule type" value="Genomic_DNA"/>
</dbReference>
<feature type="domain" description="Rv2525c-like glycoside hydrolase-like" evidence="2">
    <location>
        <begin position="88"/>
        <end position="295"/>
    </location>
</feature>
<evidence type="ECO:0000313" key="4">
    <source>
        <dbReference type="Proteomes" id="UP000829992"/>
    </source>
</evidence>
<feature type="signal peptide" evidence="1">
    <location>
        <begin position="1"/>
        <end position="20"/>
    </location>
</feature>
<evidence type="ECO:0000313" key="3">
    <source>
        <dbReference type="EMBL" id="UQT57585.1"/>
    </source>
</evidence>
<name>A0ABY4PUQ4_9ACTN</name>
<evidence type="ECO:0000259" key="2">
    <source>
        <dbReference type="Pfam" id="PF08924"/>
    </source>
</evidence>
<dbReference type="RefSeq" id="WP_249588981.1">
    <property type="nucleotide sequence ID" value="NZ_BAAAQL010000014.1"/>
</dbReference>
<gene>
    <name evidence="3" type="ORF">M4V62_22130</name>
</gene>
<dbReference type="Proteomes" id="UP000829992">
    <property type="component" value="Chromosome"/>
</dbReference>
<sequence>MRCRKLMMGLVLAVALAALAVCVPPTGAASRPEAEGFGAEGRGAEGLGAEGRGAGAADRGAGWAPGVSTFRGWAFDTCLAPSVGTMRRWKASDYQAVGIYYAGRGRACKRQPELTRGWMRAVRGMGWKVLPVYVGSQSPCVTAKHKKDVRMGRHPWRQGTREGRDAVRKAKALGMRQLSPLYLDMEAYTHRKKKCARTTLAFVRAWDREVRRLGFVPGFYSSANSGVRHMEAARRAGVRDLPAVMWFARWHVRPHLYREPALRRNAWHPERRIHQYAGNVKERHGGRTLKIDRNLMHAPVARIR</sequence>
<dbReference type="InterPro" id="IPR015020">
    <property type="entry name" value="Rv2525c-like_Glyco_Hydro-like"/>
</dbReference>
<keyword evidence="4" id="KW-1185">Reference proteome</keyword>
<dbReference type="Gene3D" id="3.20.20.80">
    <property type="entry name" value="Glycosidases"/>
    <property type="match status" value="1"/>
</dbReference>
<proteinExistence type="predicted"/>
<protein>
    <submittedName>
        <fullName evidence="3">DUF1906 domain-containing protein</fullName>
    </submittedName>
</protein>
<reference evidence="3 4" key="1">
    <citation type="submission" date="2022-05" db="EMBL/GenBank/DDBJ databases">
        <authorList>
            <person name="Zhou X."/>
            <person name="Li K."/>
            <person name="Man Y."/>
        </authorList>
    </citation>
    <scope>NUCLEOTIDE SEQUENCE [LARGE SCALE GENOMIC DNA]</scope>
    <source>
        <strain evidence="3 4">MS405</strain>
    </source>
</reference>
<dbReference type="Pfam" id="PF08924">
    <property type="entry name" value="Rv2525c_GlyHyd-like"/>
    <property type="match status" value="1"/>
</dbReference>